<proteinExistence type="predicted"/>
<sequence>MLGARNFVVFEIGAIGCLPVMLNTPQPMPPKTRFLDQVNSLVSIYNAKLAAKLNELGSFLKAQSLFLQKLLDLRKAPSYSLWKRYAAATQPSRTP</sequence>
<reference evidence="1 2" key="1">
    <citation type="journal article" date="2018" name="Sci. Data">
        <title>The draft genome sequence of cork oak.</title>
        <authorList>
            <person name="Ramos A.M."/>
            <person name="Usie A."/>
            <person name="Barbosa P."/>
            <person name="Barros P.M."/>
            <person name="Capote T."/>
            <person name="Chaves I."/>
            <person name="Simoes F."/>
            <person name="Abreu I."/>
            <person name="Carrasquinho I."/>
            <person name="Faro C."/>
            <person name="Guimaraes J.B."/>
            <person name="Mendonca D."/>
            <person name="Nobrega F."/>
            <person name="Rodrigues L."/>
            <person name="Saibo N.J.M."/>
            <person name="Varela M.C."/>
            <person name="Egas C."/>
            <person name="Matos J."/>
            <person name="Miguel C.M."/>
            <person name="Oliveira M.M."/>
            <person name="Ricardo C.P."/>
            <person name="Goncalves S."/>
        </authorList>
    </citation>
    <scope>NUCLEOTIDE SEQUENCE [LARGE SCALE GENOMIC DNA]</scope>
    <source>
        <strain evidence="2">cv. HL8</strain>
    </source>
</reference>
<dbReference type="EMBL" id="PKMF04000215">
    <property type="protein sequence ID" value="KAK7842782.1"/>
    <property type="molecule type" value="Genomic_DNA"/>
</dbReference>
<dbReference type="AlphaFoldDB" id="A0AAW0KUE0"/>
<dbReference type="InterPro" id="IPR036514">
    <property type="entry name" value="SGNH_hydro_sf"/>
</dbReference>
<organism evidence="1 2">
    <name type="scientific">Quercus suber</name>
    <name type="common">Cork oak</name>
    <dbReference type="NCBI Taxonomy" id="58331"/>
    <lineage>
        <taxon>Eukaryota</taxon>
        <taxon>Viridiplantae</taxon>
        <taxon>Streptophyta</taxon>
        <taxon>Embryophyta</taxon>
        <taxon>Tracheophyta</taxon>
        <taxon>Spermatophyta</taxon>
        <taxon>Magnoliopsida</taxon>
        <taxon>eudicotyledons</taxon>
        <taxon>Gunneridae</taxon>
        <taxon>Pentapetalae</taxon>
        <taxon>rosids</taxon>
        <taxon>fabids</taxon>
        <taxon>Fagales</taxon>
        <taxon>Fagaceae</taxon>
        <taxon>Quercus</taxon>
    </lineage>
</organism>
<evidence type="ECO:0000313" key="1">
    <source>
        <dbReference type="EMBL" id="KAK7842782.1"/>
    </source>
</evidence>
<evidence type="ECO:0000313" key="2">
    <source>
        <dbReference type="Proteomes" id="UP000237347"/>
    </source>
</evidence>
<gene>
    <name evidence="1" type="ORF">CFP56_013415</name>
</gene>
<comment type="caution">
    <text evidence="1">The sequence shown here is derived from an EMBL/GenBank/DDBJ whole genome shotgun (WGS) entry which is preliminary data.</text>
</comment>
<keyword evidence="2" id="KW-1185">Reference proteome</keyword>
<accession>A0AAW0KUE0</accession>
<name>A0AAW0KUE0_QUESU</name>
<dbReference type="Proteomes" id="UP000237347">
    <property type="component" value="Unassembled WGS sequence"/>
</dbReference>
<protein>
    <submittedName>
        <fullName evidence="1">Uncharacterized protein</fullName>
    </submittedName>
</protein>
<dbReference type="Gene3D" id="3.40.50.1110">
    <property type="entry name" value="SGNH hydrolase"/>
    <property type="match status" value="1"/>
</dbReference>